<dbReference type="EnsemblPlants" id="TuG1812G0600002358.01.T04">
    <property type="protein sequence ID" value="TuG1812G0600002358.01.T04.cds241124"/>
    <property type="gene ID" value="TuG1812G0600002358.01"/>
</dbReference>
<dbReference type="EnsemblPlants" id="TuG1812G0600002358.01.T05">
    <property type="protein sequence ID" value="TuG1812G0600002358.01.T05.cds241115"/>
    <property type="gene ID" value="TuG1812G0600002358.01"/>
</dbReference>
<dbReference type="EnsemblPlants" id="TuG1812G0600002358.01.T02">
    <property type="protein sequence ID" value="TuG1812G0600002358.01.T02.cds241115"/>
    <property type="gene ID" value="TuG1812G0600002358.01"/>
</dbReference>
<protein>
    <submittedName>
        <fullName evidence="2">Uncharacterized protein</fullName>
    </submittedName>
</protein>
<sequence>MPHAAPEPYLLSRATPTAPRAWLPLHGSKLARRRPSHHAKLARHRRRRPQLAAPRQFVCSIRTKNHRP</sequence>
<dbReference type="EnsemblPlants" id="TuG1812G0600002358.01.T03">
    <property type="protein sequence ID" value="TuG1812G0600002358.01.T03.cds241119"/>
    <property type="gene ID" value="TuG1812G0600002358.01"/>
</dbReference>
<reference evidence="2" key="2">
    <citation type="submission" date="2018-03" db="EMBL/GenBank/DDBJ databases">
        <title>The Triticum urartu genome reveals the dynamic nature of wheat genome evolution.</title>
        <authorList>
            <person name="Ling H."/>
            <person name="Ma B."/>
            <person name="Shi X."/>
            <person name="Liu H."/>
            <person name="Dong L."/>
            <person name="Sun H."/>
            <person name="Cao Y."/>
            <person name="Gao Q."/>
            <person name="Zheng S."/>
            <person name="Li Y."/>
            <person name="Yu Y."/>
            <person name="Du H."/>
            <person name="Qi M."/>
            <person name="Li Y."/>
            <person name="Yu H."/>
            <person name="Cui Y."/>
            <person name="Wang N."/>
            <person name="Chen C."/>
            <person name="Wu H."/>
            <person name="Zhao Y."/>
            <person name="Zhang J."/>
            <person name="Li Y."/>
            <person name="Zhou W."/>
            <person name="Zhang B."/>
            <person name="Hu W."/>
            <person name="Eijk M."/>
            <person name="Tang J."/>
            <person name="Witsenboer H."/>
            <person name="Zhao S."/>
            <person name="Li Z."/>
            <person name="Zhang A."/>
            <person name="Wang D."/>
            <person name="Liang C."/>
        </authorList>
    </citation>
    <scope>NUCLEOTIDE SEQUENCE [LARGE SCALE GENOMIC DNA]</scope>
    <source>
        <strain evidence="2">cv. G1812</strain>
    </source>
</reference>
<evidence type="ECO:0000313" key="2">
    <source>
        <dbReference type="EnsemblPlants" id="TuG1812G0600002358.01.T04.cds241124"/>
    </source>
</evidence>
<dbReference type="EnsemblPlants" id="TuG1812G0600002358.01.T01">
    <property type="protein sequence ID" value="TuG1812G0600002358.01.T01.cds241124"/>
    <property type="gene ID" value="TuG1812G0600002358.01"/>
</dbReference>
<dbReference type="Gramene" id="TuG1812G0600002358.01.T04">
    <property type="protein sequence ID" value="TuG1812G0600002358.01.T04.cds241124"/>
    <property type="gene ID" value="TuG1812G0600002358.01"/>
</dbReference>
<reference evidence="3" key="1">
    <citation type="journal article" date="2013" name="Nature">
        <title>Draft genome of the wheat A-genome progenitor Triticum urartu.</title>
        <authorList>
            <person name="Ling H.Q."/>
            <person name="Zhao S."/>
            <person name="Liu D."/>
            <person name="Wang J."/>
            <person name="Sun H."/>
            <person name="Zhang C."/>
            <person name="Fan H."/>
            <person name="Li D."/>
            <person name="Dong L."/>
            <person name="Tao Y."/>
            <person name="Gao C."/>
            <person name="Wu H."/>
            <person name="Li Y."/>
            <person name="Cui Y."/>
            <person name="Guo X."/>
            <person name="Zheng S."/>
            <person name="Wang B."/>
            <person name="Yu K."/>
            <person name="Liang Q."/>
            <person name="Yang W."/>
            <person name="Lou X."/>
            <person name="Chen J."/>
            <person name="Feng M."/>
            <person name="Jian J."/>
            <person name="Zhang X."/>
            <person name="Luo G."/>
            <person name="Jiang Y."/>
            <person name="Liu J."/>
            <person name="Wang Z."/>
            <person name="Sha Y."/>
            <person name="Zhang B."/>
            <person name="Wu H."/>
            <person name="Tang D."/>
            <person name="Shen Q."/>
            <person name="Xue P."/>
            <person name="Zou S."/>
            <person name="Wang X."/>
            <person name="Liu X."/>
            <person name="Wang F."/>
            <person name="Yang Y."/>
            <person name="An X."/>
            <person name="Dong Z."/>
            <person name="Zhang K."/>
            <person name="Zhang X."/>
            <person name="Luo M.C."/>
            <person name="Dvorak J."/>
            <person name="Tong Y."/>
            <person name="Wang J."/>
            <person name="Yang H."/>
            <person name="Li Z."/>
            <person name="Wang D."/>
            <person name="Zhang A."/>
            <person name="Wang J."/>
        </authorList>
    </citation>
    <scope>NUCLEOTIDE SEQUENCE</scope>
    <source>
        <strain evidence="3">cv. G1812</strain>
    </source>
</reference>
<reference evidence="2" key="3">
    <citation type="submission" date="2022-06" db="UniProtKB">
        <authorList>
            <consortium name="EnsemblPlants"/>
        </authorList>
    </citation>
    <scope>IDENTIFICATION</scope>
</reference>
<proteinExistence type="predicted"/>
<keyword evidence="3" id="KW-1185">Reference proteome</keyword>
<dbReference type="Gramene" id="TuG1812G0600002358.01.T03">
    <property type="protein sequence ID" value="TuG1812G0600002358.01.T03.cds241119"/>
    <property type="gene ID" value="TuG1812G0600002358.01"/>
</dbReference>
<name>A0A8R7UXG1_TRIUA</name>
<dbReference type="Gramene" id="TuG1812G0600002358.01.T06">
    <property type="protein sequence ID" value="TuG1812G0600002358.01.T06.cds241119"/>
    <property type="gene ID" value="TuG1812G0600002358.01"/>
</dbReference>
<feature type="region of interest" description="Disordered" evidence="1">
    <location>
        <begin position="26"/>
        <end position="68"/>
    </location>
</feature>
<evidence type="ECO:0000313" key="3">
    <source>
        <dbReference type="Proteomes" id="UP000015106"/>
    </source>
</evidence>
<dbReference type="AlphaFoldDB" id="A0A8R7UXG1"/>
<dbReference type="Gramene" id="TuG1812G0600002358.01.T01">
    <property type="protein sequence ID" value="TuG1812G0600002358.01.T01.cds241124"/>
    <property type="gene ID" value="TuG1812G0600002358.01"/>
</dbReference>
<dbReference type="Gramene" id="TuG1812G0600002358.01.T05">
    <property type="protein sequence ID" value="TuG1812G0600002358.01.T05.cds241115"/>
    <property type="gene ID" value="TuG1812G0600002358.01"/>
</dbReference>
<dbReference type="Proteomes" id="UP000015106">
    <property type="component" value="Chromosome 6"/>
</dbReference>
<feature type="compositionally biased region" description="Basic residues" evidence="1">
    <location>
        <begin position="29"/>
        <end position="49"/>
    </location>
</feature>
<evidence type="ECO:0000256" key="1">
    <source>
        <dbReference type="SAM" id="MobiDB-lite"/>
    </source>
</evidence>
<accession>A0A8R7UXG1</accession>
<dbReference type="Gramene" id="TuG1812G0600002358.01.T02">
    <property type="protein sequence ID" value="TuG1812G0600002358.01.T02.cds241115"/>
    <property type="gene ID" value="TuG1812G0600002358.01"/>
</dbReference>
<organism evidence="2 3">
    <name type="scientific">Triticum urartu</name>
    <name type="common">Red wild einkorn</name>
    <name type="synonym">Crithodium urartu</name>
    <dbReference type="NCBI Taxonomy" id="4572"/>
    <lineage>
        <taxon>Eukaryota</taxon>
        <taxon>Viridiplantae</taxon>
        <taxon>Streptophyta</taxon>
        <taxon>Embryophyta</taxon>
        <taxon>Tracheophyta</taxon>
        <taxon>Spermatophyta</taxon>
        <taxon>Magnoliopsida</taxon>
        <taxon>Liliopsida</taxon>
        <taxon>Poales</taxon>
        <taxon>Poaceae</taxon>
        <taxon>BOP clade</taxon>
        <taxon>Pooideae</taxon>
        <taxon>Triticodae</taxon>
        <taxon>Triticeae</taxon>
        <taxon>Triticinae</taxon>
        <taxon>Triticum</taxon>
    </lineage>
</organism>
<dbReference type="EnsemblPlants" id="TuG1812G0600002358.01.T06">
    <property type="protein sequence ID" value="TuG1812G0600002358.01.T06.cds241119"/>
    <property type="gene ID" value="TuG1812G0600002358.01"/>
</dbReference>